<dbReference type="GO" id="GO:0071004">
    <property type="term" value="C:U2-type prespliceosome"/>
    <property type="evidence" value="ECO:0007669"/>
    <property type="project" value="EnsemblFungi"/>
</dbReference>
<dbReference type="InterPro" id="IPR036517">
    <property type="entry name" value="FF_domain_sf"/>
</dbReference>
<dbReference type="SMART" id="SM00456">
    <property type="entry name" value="WW"/>
    <property type="match status" value="2"/>
</dbReference>
<dbReference type="InterPro" id="IPR036020">
    <property type="entry name" value="WW_dom_sf"/>
</dbReference>
<dbReference type="InterPro" id="IPR039726">
    <property type="entry name" value="Prp40-like"/>
</dbReference>
<sequence length="590" mass="68521">MAGQWKKATDSNGKVYYYNTVTKESRWDKPVEDTTDLKQKLRDAGWNVAKTKEGKVYYYNVKTKESRWDNPLAEKATEKKTKTGQIKKTTIDQVKNTANTNEDSKGNTVALATTNNTEKYANTSKILNVKSLTKDEAEKAFMDMLSEHQVDSSWSFHKMVVDLGLKDERFWIVDDDPLWKQNILDKYLSNRSEEQLIKDHAQASKFLEAFGNLLKSNKNIHYYTRWTTVKKMLANESIFKHAVVPEKEMKRKFNDYIRTLREEKDKKDESIKELALREVNEYLRSILIAPPNTIESTIELKMTWSQLQREYITGNKRFAANKHFRLLSQHDILNQYIELVKIIQGNLASKVSDIEMKNYSRNRMARDQFKVMLKQPKLDIRADSKWSELYPKIKSEKAFLQLVGRNGSSPLDLFYDYTNEKKAAINGYASVAQQILIDNSYVWAGIEDSTRISKNITEFEKANFQNISGIIHKDGKLAHLDEKDLQLVVKQAIAVKYDTVKEIEQRNLNMTRIKKNNLVALFHRTFVTKPGRFEDAVAIIQNKPEYKALENEPDIIKQLFSSFVPSKQPQANTQNLSRKRKATALVQMDY</sequence>
<dbReference type="PROSITE" id="PS01159">
    <property type="entry name" value="WW_DOMAIN_1"/>
    <property type="match status" value="2"/>
</dbReference>
<dbReference type="InterPro" id="IPR001202">
    <property type="entry name" value="WW_dom"/>
</dbReference>
<dbReference type="Pfam" id="PF00397">
    <property type="entry name" value="WW"/>
    <property type="match status" value="2"/>
</dbReference>
<dbReference type="SUPFAM" id="SSF81698">
    <property type="entry name" value="FF domain"/>
    <property type="match status" value="3"/>
</dbReference>
<dbReference type="EMBL" id="LLZZ01000132">
    <property type="protein sequence ID" value="KTB01076.1"/>
    <property type="molecule type" value="Genomic_DNA"/>
</dbReference>
<dbReference type="VEuPathDB" id="FungiDB:GVI51_L05225"/>
<dbReference type="GO" id="GO:0005685">
    <property type="term" value="C:U1 snRNP"/>
    <property type="evidence" value="ECO:0007669"/>
    <property type="project" value="EnsemblFungi"/>
</dbReference>
<dbReference type="GO" id="GO:0045292">
    <property type="term" value="P:mRNA cis splicing, via spliceosome"/>
    <property type="evidence" value="ECO:0007669"/>
    <property type="project" value="InterPro"/>
</dbReference>
<feature type="domain" description="FF" evidence="2">
    <location>
        <begin position="361"/>
        <end position="420"/>
    </location>
</feature>
<evidence type="ECO:0000259" key="2">
    <source>
        <dbReference type="PROSITE" id="PS51676"/>
    </source>
</evidence>
<dbReference type="InterPro" id="IPR002713">
    <property type="entry name" value="FF_domain"/>
</dbReference>
<evidence type="ECO:0000313" key="3">
    <source>
        <dbReference type="EMBL" id="KTB01076.1"/>
    </source>
</evidence>
<dbReference type="VEuPathDB" id="FungiDB:B1J91_L05368g"/>
<dbReference type="PANTHER" id="PTHR11864">
    <property type="entry name" value="PRE-MRNA-PROCESSING PROTEIN PRP40"/>
    <property type="match status" value="1"/>
</dbReference>
<dbReference type="PROSITE" id="PS50020">
    <property type="entry name" value="WW_DOMAIN_2"/>
    <property type="match status" value="2"/>
</dbReference>
<dbReference type="VEuPathDB" id="FungiDB:CAGL0L05368g"/>
<gene>
    <name evidence="3" type="ORF">AO440_004662</name>
    <name evidence="4" type="ORF">AO440_004924</name>
</gene>
<dbReference type="PROSITE" id="PS51676">
    <property type="entry name" value="FF"/>
    <property type="match status" value="1"/>
</dbReference>
<comment type="caution">
    <text evidence="4">The sequence shown here is derived from an EMBL/GenBank/DDBJ whole genome shotgun (WGS) entry which is preliminary data.</text>
</comment>
<organism evidence="4 5">
    <name type="scientific">Candida glabrata</name>
    <name type="common">Yeast</name>
    <name type="synonym">Torulopsis glabrata</name>
    <dbReference type="NCBI Taxonomy" id="5478"/>
    <lineage>
        <taxon>Eukaryota</taxon>
        <taxon>Fungi</taxon>
        <taxon>Dikarya</taxon>
        <taxon>Ascomycota</taxon>
        <taxon>Saccharomycotina</taxon>
        <taxon>Saccharomycetes</taxon>
        <taxon>Saccharomycetales</taxon>
        <taxon>Saccharomycetaceae</taxon>
        <taxon>Nakaseomyces</taxon>
    </lineage>
</organism>
<dbReference type="Proteomes" id="UP000054886">
    <property type="component" value="Unassembled WGS sequence"/>
</dbReference>
<feature type="domain" description="WW" evidence="1">
    <location>
        <begin position="1"/>
        <end position="32"/>
    </location>
</feature>
<evidence type="ECO:0000313" key="4">
    <source>
        <dbReference type="EMBL" id="KTB04860.1"/>
    </source>
</evidence>
<dbReference type="Pfam" id="PF01846">
    <property type="entry name" value="FF"/>
    <property type="match status" value="3"/>
</dbReference>
<proteinExistence type="predicted"/>
<dbReference type="EMBL" id="LLZZ01000115">
    <property type="protein sequence ID" value="KTB04860.1"/>
    <property type="molecule type" value="Genomic_DNA"/>
</dbReference>
<dbReference type="AlphaFoldDB" id="A0A0W0CZ75"/>
<evidence type="ECO:0000313" key="5">
    <source>
        <dbReference type="Proteomes" id="UP000054886"/>
    </source>
</evidence>
<dbReference type="PANTHER" id="PTHR11864:SF0">
    <property type="entry name" value="PRP40 PRE-MRNA PROCESSING FACTOR 40 HOMOLOG A (YEAST)"/>
    <property type="match status" value="1"/>
</dbReference>
<reference evidence="4 5" key="1">
    <citation type="submission" date="2015-10" db="EMBL/GenBank/DDBJ databases">
        <title>Draft genomes sequences of Candida glabrata isolates 1A, 1B, 2A, 2B, 3A and 3B.</title>
        <authorList>
            <person name="Haavelsrud O.E."/>
            <person name="Gaustad P."/>
        </authorList>
    </citation>
    <scope>NUCLEOTIDE SEQUENCE [LARGE SCALE GENOMIC DNA]</scope>
    <source>
        <strain evidence="4">910700640</strain>
    </source>
</reference>
<dbReference type="VEuPathDB" id="FungiDB:GWK60_L09867"/>
<name>A0A0W0CZ75_CANGB</name>
<dbReference type="GO" id="GO:0003723">
    <property type="term" value="F:RNA binding"/>
    <property type="evidence" value="ECO:0007669"/>
    <property type="project" value="EnsemblFungi"/>
</dbReference>
<accession>A0A0W0CZ75</accession>
<feature type="domain" description="WW" evidence="1">
    <location>
        <begin position="45"/>
        <end position="73"/>
    </location>
</feature>
<dbReference type="Gene3D" id="1.10.10.440">
    <property type="entry name" value="FF domain"/>
    <property type="match status" value="4"/>
</dbReference>
<protein>
    <submittedName>
        <fullName evidence="4">Pre-mRNA-processing protein PRP40</fullName>
    </submittedName>
</protein>
<evidence type="ECO:0000259" key="1">
    <source>
        <dbReference type="PROSITE" id="PS50020"/>
    </source>
</evidence>
<dbReference type="SMART" id="SM00441">
    <property type="entry name" value="FF"/>
    <property type="match status" value="4"/>
</dbReference>
<dbReference type="SUPFAM" id="SSF51045">
    <property type="entry name" value="WW domain"/>
    <property type="match status" value="2"/>
</dbReference>
<dbReference type="Gene3D" id="2.20.70.10">
    <property type="match status" value="2"/>
</dbReference>
<dbReference type="CDD" id="cd00201">
    <property type="entry name" value="WW"/>
    <property type="match status" value="2"/>
</dbReference>